<dbReference type="Pfam" id="PF01614">
    <property type="entry name" value="IclR_C"/>
    <property type="match status" value="1"/>
</dbReference>
<dbReference type="GO" id="GO:0003677">
    <property type="term" value="F:DNA binding"/>
    <property type="evidence" value="ECO:0007669"/>
    <property type="project" value="UniProtKB-KW"/>
</dbReference>
<dbReference type="PROSITE" id="PS51078">
    <property type="entry name" value="ICLR_ED"/>
    <property type="match status" value="1"/>
</dbReference>
<dbReference type="SMART" id="SM00346">
    <property type="entry name" value="HTH_ICLR"/>
    <property type="match status" value="1"/>
</dbReference>
<dbReference type="CDD" id="cd00090">
    <property type="entry name" value="HTH_ARSR"/>
    <property type="match status" value="1"/>
</dbReference>
<dbReference type="SUPFAM" id="SSF46785">
    <property type="entry name" value="Winged helix' DNA-binding domain"/>
    <property type="match status" value="1"/>
</dbReference>
<feature type="domain" description="IclR-ED" evidence="5">
    <location>
        <begin position="76"/>
        <end position="258"/>
    </location>
</feature>
<organism evidence="6 7">
    <name type="scientific">Ottowia thiooxydans</name>
    <dbReference type="NCBI Taxonomy" id="219182"/>
    <lineage>
        <taxon>Bacteria</taxon>
        <taxon>Pseudomonadati</taxon>
        <taxon>Pseudomonadota</taxon>
        <taxon>Betaproteobacteria</taxon>
        <taxon>Burkholderiales</taxon>
        <taxon>Comamonadaceae</taxon>
        <taxon>Ottowia</taxon>
    </lineage>
</organism>
<dbReference type="SUPFAM" id="SSF55781">
    <property type="entry name" value="GAF domain-like"/>
    <property type="match status" value="1"/>
</dbReference>
<name>A0ABV2QG99_9BURK</name>
<dbReference type="InterPro" id="IPR014757">
    <property type="entry name" value="Tscrpt_reg_IclR_C"/>
</dbReference>
<comment type="caution">
    <text evidence="6">The sequence shown here is derived from an EMBL/GenBank/DDBJ whole genome shotgun (WGS) entry which is preliminary data.</text>
</comment>
<dbReference type="InterPro" id="IPR005471">
    <property type="entry name" value="Tscrpt_reg_IclR_N"/>
</dbReference>
<evidence type="ECO:0000259" key="4">
    <source>
        <dbReference type="PROSITE" id="PS51077"/>
    </source>
</evidence>
<dbReference type="PANTHER" id="PTHR30136:SF39">
    <property type="entry name" value="TRANSCRIPTIONAL REGULATORY PROTEIN"/>
    <property type="match status" value="1"/>
</dbReference>
<dbReference type="InterPro" id="IPR036388">
    <property type="entry name" value="WH-like_DNA-bd_sf"/>
</dbReference>
<reference evidence="6 7" key="1">
    <citation type="submission" date="2024-06" db="EMBL/GenBank/DDBJ databases">
        <title>Sorghum-associated microbial communities from plants grown in Nebraska, USA.</title>
        <authorList>
            <person name="Schachtman D."/>
        </authorList>
    </citation>
    <scope>NUCLEOTIDE SEQUENCE [LARGE SCALE GENOMIC DNA]</scope>
    <source>
        <strain evidence="6 7">2709</strain>
    </source>
</reference>
<evidence type="ECO:0000256" key="1">
    <source>
        <dbReference type="ARBA" id="ARBA00023015"/>
    </source>
</evidence>
<sequence length="258" mass="27983">MSFLQKSPQAGTQSLRRTVQLLRELSQAGEHGASAGELAKRCDLTRATAYRLLGALAEEGLVIHATGVRRYFLGPFAYEMGLRAFPRLGLRELCAGTVSKLAETTGECVFLVMRSGLDTVCLDRQTGEFAVEEMPVDIGSRRPLGVGLSSIAILGALPESEREAIMRANGMRYRETGLLAAERIRLMVKRTAKDRFAFTASDYIDNVGGFALPIRNPVDGVAFAALSIASGVKRMTAPRGKEIVPLLETAVHTIESRL</sequence>
<accession>A0ABV2QG99</accession>
<evidence type="ECO:0000313" key="7">
    <source>
        <dbReference type="Proteomes" id="UP001549320"/>
    </source>
</evidence>
<evidence type="ECO:0000259" key="5">
    <source>
        <dbReference type="PROSITE" id="PS51078"/>
    </source>
</evidence>
<dbReference type="Gene3D" id="3.30.450.40">
    <property type="match status" value="1"/>
</dbReference>
<dbReference type="InterPro" id="IPR029016">
    <property type="entry name" value="GAF-like_dom_sf"/>
</dbReference>
<evidence type="ECO:0000256" key="3">
    <source>
        <dbReference type="ARBA" id="ARBA00023163"/>
    </source>
</evidence>
<dbReference type="InterPro" id="IPR011991">
    <property type="entry name" value="ArsR-like_HTH"/>
</dbReference>
<dbReference type="Proteomes" id="UP001549320">
    <property type="component" value="Unassembled WGS sequence"/>
</dbReference>
<dbReference type="PANTHER" id="PTHR30136">
    <property type="entry name" value="HELIX-TURN-HELIX TRANSCRIPTIONAL REGULATOR, ICLR FAMILY"/>
    <property type="match status" value="1"/>
</dbReference>
<feature type="domain" description="HTH iclR-type" evidence="4">
    <location>
        <begin position="12"/>
        <end position="75"/>
    </location>
</feature>
<keyword evidence="2 6" id="KW-0238">DNA-binding</keyword>
<protein>
    <submittedName>
        <fullName evidence="6">DNA-binding IclR family transcriptional regulator</fullName>
    </submittedName>
</protein>
<dbReference type="EMBL" id="JBEPSH010000010">
    <property type="protein sequence ID" value="MET4579630.1"/>
    <property type="molecule type" value="Genomic_DNA"/>
</dbReference>
<dbReference type="Gene3D" id="1.10.10.10">
    <property type="entry name" value="Winged helix-like DNA-binding domain superfamily/Winged helix DNA-binding domain"/>
    <property type="match status" value="1"/>
</dbReference>
<dbReference type="PROSITE" id="PS51077">
    <property type="entry name" value="HTH_ICLR"/>
    <property type="match status" value="1"/>
</dbReference>
<keyword evidence="3" id="KW-0804">Transcription</keyword>
<dbReference type="Pfam" id="PF09339">
    <property type="entry name" value="HTH_IclR"/>
    <property type="match status" value="1"/>
</dbReference>
<keyword evidence="1" id="KW-0805">Transcription regulation</keyword>
<dbReference type="InterPro" id="IPR050707">
    <property type="entry name" value="HTH_MetabolicPath_Reg"/>
</dbReference>
<proteinExistence type="predicted"/>
<keyword evidence="7" id="KW-1185">Reference proteome</keyword>
<evidence type="ECO:0000313" key="6">
    <source>
        <dbReference type="EMBL" id="MET4579630.1"/>
    </source>
</evidence>
<gene>
    <name evidence="6" type="ORF">ABIE13_004767</name>
</gene>
<evidence type="ECO:0000256" key="2">
    <source>
        <dbReference type="ARBA" id="ARBA00023125"/>
    </source>
</evidence>
<dbReference type="InterPro" id="IPR036390">
    <property type="entry name" value="WH_DNA-bd_sf"/>
</dbReference>
<dbReference type="RefSeq" id="WP_354447884.1">
    <property type="nucleotide sequence ID" value="NZ_JBEPSH010000010.1"/>
</dbReference>